<reference evidence="8" key="1">
    <citation type="submission" date="2013-09" db="EMBL/GenBank/DDBJ databases">
        <title>Corchorus olitorius genome sequencing.</title>
        <authorList>
            <person name="Alam M."/>
            <person name="Haque M.S."/>
            <person name="Islam M.S."/>
            <person name="Emdad E.M."/>
            <person name="Islam M.M."/>
            <person name="Ahmed B."/>
            <person name="Halim A."/>
            <person name="Hossen Q.M.M."/>
            <person name="Hossain M.Z."/>
            <person name="Ahmed R."/>
            <person name="Khan M.M."/>
            <person name="Islam R."/>
            <person name="Rashid M.M."/>
            <person name="Khan S.A."/>
            <person name="Rahman M.S."/>
            <person name="Alam M."/>
            <person name="Yahiya A.S."/>
            <person name="Khan M.S."/>
            <person name="Azam M.S."/>
            <person name="Haque T."/>
            <person name="Lashkar M.Z.H."/>
            <person name="Akhand A.I."/>
            <person name="Morshed G."/>
            <person name="Roy S."/>
            <person name="Uddin K.S."/>
            <person name="Rabeya T."/>
            <person name="Hossain A.S."/>
            <person name="Chowdhury A."/>
            <person name="Snigdha A.R."/>
            <person name="Mortoza M.S."/>
            <person name="Matin S.A."/>
            <person name="Hoque S.M.E."/>
            <person name="Islam M.K."/>
            <person name="Roy D.K."/>
            <person name="Haider R."/>
            <person name="Moosa M.M."/>
            <person name="Elias S.M."/>
            <person name="Hasan A.M."/>
            <person name="Jahan S."/>
            <person name="Shafiuddin M."/>
            <person name="Mahmood N."/>
            <person name="Shommy N.S."/>
        </authorList>
    </citation>
    <scope>NUCLEOTIDE SEQUENCE [LARGE SCALE GENOMIC DNA]</scope>
    <source>
        <strain evidence="8">cv. O-4</strain>
    </source>
</reference>
<gene>
    <name evidence="7" type="ORF">COLO4_28211</name>
</gene>
<organism evidence="7 8">
    <name type="scientific">Corchorus olitorius</name>
    <dbReference type="NCBI Taxonomy" id="93759"/>
    <lineage>
        <taxon>Eukaryota</taxon>
        <taxon>Viridiplantae</taxon>
        <taxon>Streptophyta</taxon>
        <taxon>Embryophyta</taxon>
        <taxon>Tracheophyta</taxon>
        <taxon>Spermatophyta</taxon>
        <taxon>Magnoliopsida</taxon>
        <taxon>eudicotyledons</taxon>
        <taxon>Gunneridae</taxon>
        <taxon>Pentapetalae</taxon>
        <taxon>rosids</taxon>
        <taxon>malvids</taxon>
        <taxon>Malvales</taxon>
        <taxon>Malvaceae</taxon>
        <taxon>Grewioideae</taxon>
        <taxon>Apeibeae</taxon>
        <taxon>Corchorus</taxon>
    </lineage>
</organism>
<keyword evidence="2" id="KW-0805">Transcription regulation</keyword>
<dbReference type="Gene3D" id="2.40.330.10">
    <property type="entry name" value="DNA-binding pseudobarrel domain"/>
    <property type="match status" value="1"/>
</dbReference>
<dbReference type="PANTHER" id="PTHR31920">
    <property type="entry name" value="B3 DOMAIN-CONTAINING"/>
    <property type="match status" value="1"/>
</dbReference>
<dbReference type="Proteomes" id="UP000187203">
    <property type="component" value="Unassembled WGS sequence"/>
</dbReference>
<dbReference type="InterPro" id="IPR003340">
    <property type="entry name" value="B3_DNA-bd"/>
</dbReference>
<dbReference type="PANTHER" id="PTHR31920:SF148">
    <property type="entry name" value="B3 DOMAIN-CONTAINING PROTEIN OS03G0621600"/>
    <property type="match status" value="1"/>
</dbReference>
<dbReference type="Pfam" id="PF02362">
    <property type="entry name" value="B3"/>
    <property type="match status" value="1"/>
</dbReference>
<keyword evidence="3" id="KW-0238">DNA-binding</keyword>
<evidence type="ECO:0000256" key="4">
    <source>
        <dbReference type="ARBA" id="ARBA00023163"/>
    </source>
</evidence>
<accession>A0A1R3HMG3</accession>
<protein>
    <recommendedName>
        <fullName evidence="6">TF-B3 domain-containing protein</fullName>
    </recommendedName>
</protein>
<keyword evidence="4" id="KW-0804">Transcription</keyword>
<name>A0A1R3HMG3_9ROSI</name>
<evidence type="ECO:0000256" key="2">
    <source>
        <dbReference type="ARBA" id="ARBA00023015"/>
    </source>
</evidence>
<dbReference type="GO" id="GO:0003677">
    <property type="term" value="F:DNA binding"/>
    <property type="evidence" value="ECO:0007669"/>
    <property type="project" value="UniProtKB-KW"/>
</dbReference>
<evidence type="ECO:0000313" key="8">
    <source>
        <dbReference type="Proteomes" id="UP000187203"/>
    </source>
</evidence>
<dbReference type="AlphaFoldDB" id="A0A1R3HMG3"/>
<evidence type="ECO:0000256" key="3">
    <source>
        <dbReference type="ARBA" id="ARBA00023125"/>
    </source>
</evidence>
<dbReference type="SUPFAM" id="SSF101936">
    <property type="entry name" value="DNA-binding pseudobarrel domain"/>
    <property type="match status" value="1"/>
</dbReference>
<comment type="subcellular location">
    <subcellularLocation>
        <location evidence="1">Nucleus</location>
    </subcellularLocation>
</comment>
<evidence type="ECO:0000313" key="7">
    <source>
        <dbReference type="EMBL" id="OMO71483.1"/>
    </source>
</evidence>
<dbReference type="InterPro" id="IPR050655">
    <property type="entry name" value="Plant_B3_domain"/>
</dbReference>
<feature type="domain" description="TF-B3" evidence="6">
    <location>
        <begin position="1"/>
        <end position="66"/>
    </location>
</feature>
<proteinExistence type="predicted"/>
<evidence type="ECO:0000259" key="6">
    <source>
        <dbReference type="PROSITE" id="PS50863"/>
    </source>
</evidence>
<sequence>MSATATLRNSKYGCWRVELKEVAGKMYFERGWTKFVDENTTMYNGDILGFTYVGSSLFDVTIMGPNGCMKSVWSSSLVEGLEEEEKEDELLPRMTKERPLKRLKMWSFI</sequence>
<comment type="caution">
    <text evidence="7">The sequence shown here is derived from an EMBL/GenBank/DDBJ whole genome shotgun (WGS) entry which is preliminary data.</text>
</comment>
<dbReference type="InterPro" id="IPR015300">
    <property type="entry name" value="DNA-bd_pseudobarrel_sf"/>
</dbReference>
<evidence type="ECO:0000256" key="5">
    <source>
        <dbReference type="ARBA" id="ARBA00023242"/>
    </source>
</evidence>
<dbReference type="GO" id="GO:0005634">
    <property type="term" value="C:nucleus"/>
    <property type="evidence" value="ECO:0007669"/>
    <property type="project" value="UniProtKB-SubCell"/>
</dbReference>
<dbReference type="EMBL" id="AWUE01019786">
    <property type="protein sequence ID" value="OMO71483.1"/>
    <property type="molecule type" value="Genomic_DNA"/>
</dbReference>
<keyword evidence="8" id="KW-1185">Reference proteome</keyword>
<dbReference type="OrthoDB" id="998930at2759"/>
<keyword evidence="5" id="KW-0539">Nucleus</keyword>
<dbReference type="PROSITE" id="PS50863">
    <property type="entry name" value="B3"/>
    <property type="match status" value="1"/>
</dbReference>
<evidence type="ECO:0000256" key="1">
    <source>
        <dbReference type="ARBA" id="ARBA00004123"/>
    </source>
</evidence>